<sequence length="510" mass="55487">MQIRMAPGVRYGPGLKATPYREFERRVRRYPRTALLRRCAATSAALEQVWAERQPSLHMSVQPWSLAGVARTCLAAGTEDRTANVSDNTVASLCSQFVNVGDPDVAVGLGIERVITKMAFEQFASQYSVMENLARSGALLLDHADGVPGAPRAQDWIDLLGVDLEQYLRLGFAAFVAMVENGGSVSRELLLDKRVAPAFAPVAPAEALAVLDRHFVAPLDRLRGQARDAEASGREKWSWNPLSATPLVKIGGDLVAPAAHLILDKITTTGLYYTAAPAWGSRFTDALGTMFERYVGTQLRLLTQAVLHPEIVYGPNGEKGCDYLLIFDEVVLLVEVKTLRPTVLVRTGQDDGEAELTKRIGHARDQLIRTAQLVRERHPAFAAIPDDRPTVGLIVTLEPFHLHQTGRAEQLLISAELAVGAAWAHDLEGTVAVLAEVEDAGARLLRVLGASDPWRRHLREAADGLPDAANPILDTAYERWSAMPQDAVQQAWDSDSASAHGRGVVPDSGF</sequence>
<accession>A0A1I5HNT8</accession>
<dbReference type="Proteomes" id="UP000183642">
    <property type="component" value="Unassembled WGS sequence"/>
</dbReference>
<evidence type="ECO:0000313" key="3">
    <source>
        <dbReference type="Proteomes" id="UP000183642"/>
    </source>
</evidence>
<reference evidence="3" key="1">
    <citation type="submission" date="2016-10" db="EMBL/GenBank/DDBJ databases">
        <authorList>
            <person name="Varghese N."/>
            <person name="Submissions S."/>
        </authorList>
    </citation>
    <scope>NUCLEOTIDE SEQUENCE [LARGE SCALE GENOMIC DNA]</scope>
    <source>
        <strain evidence="3">DSM 43161</strain>
    </source>
</reference>
<protein>
    <recommendedName>
        <fullName evidence="4">NERD domain-containing protein</fullName>
    </recommendedName>
</protein>
<keyword evidence="3" id="KW-1185">Reference proteome</keyword>
<feature type="region of interest" description="Disordered" evidence="1">
    <location>
        <begin position="488"/>
        <end position="510"/>
    </location>
</feature>
<dbReference type="AlphaFoldDB" id="A0A1I5HNT8"/>
<gene>
    <name evidence="2" type="ORF">SAMN05660359_03874</name>
</gene>
<evidence type="ECO:0000256" key="1">
    <source>
        <dbReference type="SAM" id="MobiDB-lite"/>
    </source>
</evidence>
<feature type="compositionally biased region" description="Polar residues" evidence="1">
    <location>
        <begin position="488"/>
        <end position="497"/>
    </location>
</feature>
<evidence type="ECO:0008006" key="4">
    <source>
        <dbReference type="Google" id="ProtNLM"/>
    </source>
</evidence>
<proteinExistence type="predicted"/>
<name>A0A1I5HNT8_9ACTN</name>
<organism evidence="2 3">
    <name type="scientific">Geodermatophilus obscurus</name>
    <dbReference type="NCBI Taxonomy" id="1861"/>
    <lineage>
        <taxon>Bacteria</taxon>
        <taxon>Bacillati</taxon>
        <taxon>Actinomycetota</taxon>
        <taxon>Actinomycetes</taxon>
        <taxon>Geodermatophilales</taxon>
        <taxon>Geodermatophilaceae</taxon>
        <taxon>Geodermatophilus</taxon>
    </lineage>
</organism>
<dbReference type="EMBL" id="FOWE01000010">
    <property type="protein sequence ID" value="SFO49964.1"/>
    <property type="molecule type" value="Genomic_DNA"/>
</dbReference>
<evidence type="ECO:0000313" key="2">
    <source>
        <dbReference type="EMBL" id="SFO49964.1"/>
    </source>
</evidence>